<protein>
    <submittedName>
        <fullName evidence="2">Uncharacterized protein</fullName>
    </submittedName>
</protein>
<evidence type="ECO:0000313" key="2">
    <source>
        <dbReference type="EMBL" id="KAF5396940.1"/>
    </source>
</evidence>
<gene>
    <name evidence="2" type="ORF">PHET_10221</name>
</gene>
<comment type="caution">
    <text evidence="2">The sequence shown here is derived from an EMBL/GenBank/DDBJ whole genome shotgun (WGS) entry which is preliminary data.</text>
</comment>
<feature type="compositionally biased region" description="Basic and acidic residues" evidence="1">
    <location>
        <begin position="1"/>
        <end position="11"/>
    </location>
</feature>
<dbReference type="OrthoDB" id="6243690at2759"/>
<organism evidence="2 3">
    <name type="scientific">Paragonimus heterotremus</name>
    <dbReference type="NCBI Taxonomy" id="100268"/>
    <lineage>
        <taxon>Eukaryota</taxon>
        <taxon>Metazoa</taxon>
        <taxon>Spiralia</taxon>
        <taxon>Lophotrochozoa</taxon>
        <taxon>Platyhelminthes</taxon>
        <taxon>Trematoda</taxon>
        <taxon>Digenea</taxon>
        <taxon>Plagiorchiida</taxon>
        <taxon>Troglotremata</taxon>
        <taxon>Troglotrematidae</taxon>
        <taxon>Paragonimus</taxon>
    </lineage>
</organism>
<sequence length="323" mass="36249">MSAENQDHGEEAVTEPTPEDPETRESNSASSAEVVMLSEKSEEGACKNTHSWVMQPNYHFRNPVKVNEITIIRNVLADGVHKITQIFSCLLPTKADVILSGQLFHCGTPLKFPEVGAELPFKEIEAEICEQIRSKLSEVPELAEAILSVSVQSLTKTESGGIKAKIHVRYDATKLKQYENPCNLIEIHQNLKFHSVINVKTLRFFGNVCKNGQVCDWNESYADEHSERAKQTKNELESQITNALSSNSTFVVNKVTCELKEAVESDESQLNAVICLQLGGTELMNSMSKEDLIKAVRNLVFEEGLRQMWKERHSILQFTLEKA</sequence>
<dbReference type="AlphaFoldDB" id="A0A8J4WN99"/>
<reference evidence="2" key="1">
    <citation type="submission" date="2019-05" db="EMBL/GenBank/DDBJ databases">
        <title>Annotation for the trematode Paragonimus heterotremus.</title>
        <authorList>
            <person name="Choi Y.-J."/>
        </authorList>
    </citation>
    <scope>NUCLEOTIDE SEQUENCE</scope>
    <source>
        <strain evidence="2">LC</strain>
    </source>
</reference>
<proteinExistence type="predicted"/>
<feature type="region of interest" description="Disordered" evidence="1">
    <location>
        <begin position="1"/>
        <end position="40"/>
    </location>
</feature>
<evidence type="ECO:0000313" key="3">
    <source>
        <dbReference type="Proteomes" id="UP000748531"/>
    </source>
</evidence>
<dbReference type="Proteomes" id="UP000748531">
    <property type="component" value="Unassembled WGS sequence"/>
</dbReference>
<name>A0A8J4WN99_9TREM</name>
<dbReference type="EMBL" id="LUCH01007060">
    <property type="protein sequence ID" value="KAF5396940.1"/>
    <property type="molecule type" value="Genomic_DNA"/>
</dbReference>
<accession>A0A8J4WN99</accession>
<keyword evidence="3" id="KW-1185">Reference proteome</keyword>
<evidence type="ECO:0000256" key="1">
    <source>
        <dbReference type="SAM" id="MobiDB-lite"/>
    </source>
</evidence>